<dbReference type="EMBL" id="BKZV01000003">
    <property type="protein sequence ID" value="GER83460.1"/>
    <property type="molecule type" value="Genomic_DNA"/>
</dbReference>
<feature type="transmembrane region" description="Helical" evidence="2">
    <location>
        <begin position="43"/>
        <end position="70"/>
    </location>
</feature>
<keyword evidence="2" id="KW-0472">Membrane</keyword>
<gene>
    <name evidence="3" type="ORF">KTAU_20970</name>
</gene>
<reference evidence="3 4" key="1">
    <citation type="journal article" date="2019" name="Int. J. Syst. Evol. Microbiol.">
        <title>Thermogemmatispora aurantia sp. nov. and Thermogemmatispora argillosa sp. nov., within the class Ktedonobacteria, and emended description of the genus Thermogemmatispora.</title>
        <authorList>
            <person name="Zheng Y."/>
            <person name="Wang C.M."/>
            <person name="Sakai Y."/>
            <person name="Abe K."/>
            <person name="Yokota A."/>
            <person name="Yabe S."/>
        </authorList>
    </citation>
    <scope>NUCLEOTIDE SEQUENCE [LARGE SCALE GENOMIC DNA]</scope>
    <source>
        <strain evidence="3 4">A1-2</strain>
    </source>
</reference>
<keyword evidence="2" id="KW-1133">Transmembrane helix</keyword>
<protein>
    <recommendedName>
        <fullName evidence="5">DUF2085 domain-containing protein</fullName>
    </recommendedName>
</protein>
<feature type="transmembrane region" description="Helical" evidence="2">
    <location>
        <begin position="107"/>
        <end position="123"/>
    </location>
</feature>
<name>A0A5J4K9U2_9CHLR</name>
<comment type="caution">
    <text evidence="3">The sequence shown here is derived from an EMBL/GenBank/DDBJ whole genome shotgun (WGS) entry which is preliminary data.</text>
</comment>
<keyword evidence="2" id="KW-0812">Transmembrane</keyword>
<feature type="transmembrane region" description="Helical" evidence="2">
    <location>
        <begin position="77"/>
        <end position="95"/>
    </location>
</feature>
<dbReference type="Pfam" id="PF09858">
    <property type="entry name" value="DUF2085"/>
    <property type="match status" value="1"/>
</dbReference>
<feature type="transmembrane region" description="Helical" evidence="2">
    <location>
        <begin position="132"/>
        <end position="153"/>
    </location>
</feature>
<feature type="region of interest" description="Disordered" evidence="1">
    <location>
        <begin position="232"/>
        <end position="276"/>
    </location>
</feature>
<evidence type="ECO:0000313" key="4">
    <source>
        <dbReference type="Proteomes" id="UP000334820"/>
    </source>
</evidence>
<accession>A0A5J4K9U2</accession>
<keyword evidence="4" id="KW-1185">Reference proteome</keyword>
<dbReference type="RefSeq" id="WP_151728241.1">
    <property type="nucleotide sequence ID" value="NZ_BKZV01000003.1"/>
</dbReference>
<evidence type="ECO:0000313" key="3">
    <source>
        <dbReference type="EMBL" id="GER83460.1"/>
    </source>
</evidence>
<feature type="compositionally biased region" description="Low complexity" evidence="1">
    <location>
        <begin position="241"/>
        <end position="254"/>
    </location>
</feature>
<organism evidence="3 4">
    <name type="scientific">Thermogemmatispora aurantia</name>
    <dbReference type="NCBI Taxonomy" id="2045279"/>
    <lineage>
        <taxon>Bacteria</taxon>
        <taxon>Bacillati</taxon>
        <taxon>Chloroflexota</taxon>
        <taxon>Ktedonobacteria</taxon>
        <taxon>Thermogemmatisporales</taxon>
        <taxon>Thermogemmatisporaceae</taxon>
        <taxon>Thermogemmatispora</taxon>
    </lineage>
</organism>
<proteinExistence type="predicted"/>
<dbReference type="InterPro" id="IPR019206">
    <property type="entry name" value="DUF2085_TM"/>
</dbReference>
<dbReference type="Proteomes" id="UP000334820">
    <property type="component" value="Unassembled WGS sequence"/>
</dbReference>
<evidence type="ECO:0008006" key="5">
    <source>
        <dbReference type="Google" id="ProtNLM"/>
    </source>
</evidence>
<feature type="transmembrane region" description="Helical" evidence="2">
    <location>
        <begin position="159"/>
        <end position="180"/>
    </location>
</feature>
<evidence type="ECO:0000256" key="2">
    <source>
        <dbReference type="SAM" id="Phobius"/>
    </source>
</evidence>
<evidence type="ECO:0000256" key="1">
    <source>
        <dbReference type="SAM" id="MobiDB-lite"/>
    </source>
</evidence>
<dbReference type="AlphaFoldDB" id="A0A5J4K9U2"/>
<sequence length="276" mass="29930">MAIDQGVSPLPQSLARPAPVPRRRRSARLNALIEGLGSWLLRYWAYGVTALLGSIVLLAVSVPFLFYFGLDTLARPIYFALHLICAQIPSHSFYIFGHPLGMCERNFSIYASMFVGSLLFVLSKRRLPGIPWWLWALTLVPIALDGFTQMFGWRESTPLLRVLTGTIFGLGNVLFVLPLIERNLVVTPEMNAALQLRRALAYQSLTSLAPVGPDPVGAPAWANGQIPAQTAAAGQALPTVASSPASEPAAPSASVRQARDSSRSTAPLPPQEDMSR</sequence>